<keyword evidence="7" id="KW-0325">Glycoprotein</keyword>
<keyword evidence="3" id="KW-0732">Signal</keyword>
<name>A0A314XIN2_PRUYE</name>
<dbReference type="InterPro" id="IPR001611">
    <property type="entry name" value="Leu-rich_rpt"/>
</dbReference>
<proteinExistence type="predicted"/>
<dbReference type="EMBL" id="PJQY01002654">
    <property type="protein sequence ID" value="PQP91866.1"/>
    <property type="molecule type" value="Genomic_DNA"/>
</dbReference>
<accession>A0A314XIN2</accession>
<keyword evidence="8" id="KW-0418">Kinase</keyword>
<dbReference type="Gene3D" id="3.80.10.10">
    <property type="entry name" value="Ribonuclease Inhibitor"/>
    <property type="match status" value="1"/>
</dbReference>
<dbReference type="STRING" id="2094558.A0A314XIN2"/>
<reference evidence="8 9" key="1">
    <citation type="submission" date="2018-02" db="EMBL/GenBank/DDBJ databases">
        <title>Draft genome of wild Prunus yedoensis var. nudiflora.</title>
        <authorList>
            <person name="Baek S."/>
            <person name="Kim J.-H."/>
            <person name="Choi K."/>
            <person name="Kim G.-B."/>
            <person name="Cho A."/>
            <person name="Jang H."/>
            <person name="Shin C.-H."/>
            <person name="Yu H.-J."/>
            <person name="Mun J.-H."/>
        </authorList>
    </citation>
    <scope>NUCLEOTIDE SEQUENCE [LARGE SCALE GENOMIC DNA]</scope>
    <source>
        <strain evidence="9">cv. Jeju island</strain>
        <tissue evidence="8">Leaf</tissue>
    </source>
</reference>
<dbReference type="SUPFAM" id="SSF52058">
    <property type="entry name" value="L domain-like"/>
    <property type="match status" value="1"/>
</dbReference>
<dbReference type="InterPro" id="IPR032675">
    <property type="entry name" value="LRR_dom_sf"/>
</dbReference>
<dbReference type="PROSITE" id="PS51450">
    <property type="entry name" value="LRR"/>
    <property type="match status" value="1"/>
</dbReference>
<evidence type="ECO:0000256" key="2">
    <source>
        <dbReference type="ARBA" id="ARBA00022692"/>
    </source>
</evidence>
<dbReference type="AlphaFoldDB" id="A0A314XIN2"/>
<keyword evidence="9" id="KW-1185">Reference proteome</keyword>
<keyword evidence="2" id="KW-0812">Transmembrane</keyword>
<dbReference type="InterPro" id="IPR046956">
    <property type="entry name" value="RLP23-like"/>
</dbReference>
<organism evidence="8 9">
    <name type="scientific">Prunus yedoensis var. nudiflora</name>
    <dbReference type="NCBI Taxonomy" id="2094558"/>
    <lineage>
        <taxon>Eukaryota</taxon>
        <taxon>Viridiplantae</taxon>
        <taxon>Streptophyta</taxon>
        <taxon>Embryophyta</taxon>
        <taxon>Tracheophyta</taxon>
        <taxon>Spermatophyta</taxon>
        <taxon>Magnoliopsida</taxon>
        <taxon>eudicotyledons</taxon>
        <taxon>Gunneridae</taxon>
        <taxon>Pentapetalae</taxon>
        <taxon>rosids</taxon>
        <taxon>fabids</taxon>
        <taxon>Rosales</taxon>
        <taxon>Rosaceae</taxon>
        <taxon>Amygdaloideae</taxon>
        <taxon>Amygdaleae</taxon>
        <taxon>Prunus</taxon>
    </lineage>
</organism>
<evidence type="ECO:0000256" key="6">
    <source>
        <dbReference type="ARBA" id="ARBA00023170"/>
    </source>
</evidence>
<dbReference type="GO" id="GO:0016301">
    <property type="term" value="F:kinase activity"/>
    <property type="evidence" value="ECO:0007669"/>
    <property type="project" value="UniProtKB-KW"/>
</dbReference>
<evidence type="ECO:0000256" key="1">
    <source>
        <dbReference type="ARBA" id="ARBA00004479"/>
    </source>
</evidence>
<keyword evidence="6 8" id="KW-0675">Receptor</keyword>
<comment type="subcellular location">
    <subcellularLocation>
        <location evidence="1">Membrane</location>
        <topology evidence="1">Single-pass type I membrane protein</topology>
    </subcellularLocation>
</comment>
<dbReference type="OrthoDB" id="1734050at2759"/>
<evidence type="ECO:0000256" key="5">
    <source>
        <dbReference type="ARBA" id="ARBA00023136"/>
    </source>
</evidence>
<protein>
    <submittedName>
        <fullName evidence="8">Leucine-rich repeat receptor protein kinase EMS1-like</fullName>
    </submittedName>
</protein>
<sequence>MARSLNVTSIYWDINKEANPCLWKGVSCNPPSNSSVIQISLSGVSLSSSDFLPLVCQVESLQNLDVSGNRLRKIPSRFLSDSGKLDGLKLLNFSYNNLEGSLPDLLVLLGWSS</sequence>
<dbReference type="PANTHER" id="PTHR48061">
    <property type="entry name" value="LEUCINE-RICH REPEAT RECEPTOR PROTEIN KINASE EMS1-LIKE-RELATED"/>
    <property type="match status" value="1"/>
</dbReference>
<evidence type="ECO:0000256" key="4">
    <source>
        <dbReference type="ARBA" id="ARBA00022989"/>
    </source>
</evidence>
<gene>
    <name evidence="8" type="ORF">Pyn_37024</name>
</gene>
<evidence type="ECO:0000313" key="9">
    <source>
        <dbReference type="Proteomes" id="UP000250321"/>
    </source>
</evidence>
<dbReference type="PANTHER" id="PTHR48061:SF2">
    <property type="entry name" value="RECEPTOR LIKE PROTEIN 30-LIKE"/>
    <property type="match status" value="1"/>
</dbReference>
<dbReference type="Proteomes" id="UP000250321">
    <property type="component" value="Unassembled WGS sequence"/>
</dbReference>
<keyword evidence="5" id="KW-0472">Membrane</keyword>
<evidence type="ECO:0000256" key="7">
    <source>
        <dbReference type="ARBA" id="ARBA00023180"/>
    </source>
</evidence>
<keyword evidence="4" id="KW-1133">Transmembrane helix</keyword>
<keyword evidence="8" id="KW-0808">Transferase</keyword>
<comment type="caution">
    <text evidence="8">The sequence shown here is derived from an EMBL/GenBank/DDBJ whole genome shotgun (WGS) entry which is preliminary data.</text>
</comment>
<evidence type="ECO:0000313" key="8">
    <source>
        <dbReference type="EMBL" id="PQP91866.1"/>
    </source>
</evidence>
<dbReference type="GO" id="GO:0016020">
    <property type="term" value="C:membrane"/>
    <property type="evidence" value="ECO:0007669"/>
    <property type="project" value="UniProtKB-SubCell"/>
</dbReference>
<dbReference type="Pfam" id="PF00560">
    <property type="entry name" value="LRR_1"/>
    <property type="match status" value="2"/>
</dbReference>
<evidence type="ECO:0000256" key="3">
    <source>
        <dbReference type="ARBA" id="ARBA00022729"/>
    </source>
</evidence>